<dbReference type="PANTHER" id="PTHR30153">
    <property type="entry name" value="REPLICATIVE DNA HELICASE DNAB"/>
    <property type="match status" value="1"/>
</dbReference>
<keyword evidence="2" id="KW-0639">Primosome</keyword>
<keyword evidence="7" id="KW-0067">ATP-binding</keyword>
<dbReference type="SUPFAM" id="SSF48024">
    <property type="entry name" value="N-terminal domain of DnaB helicase"/>
    <property type="match status" value="1"/>
</dbReference>
<proteinExistence type="inferred from homology"/>
<dbReference type="PROSITE" id="PS51199">
    <property type="entry name" value="SF4_HELICASE"/>
    <property type="match status" value="1"/>
</dbReference>
<evidence type="ECO:0000256" key="3">
    <source>
        <dbReference type="ARBA" id="ARBA00022705"/>
    </source>
</evidence>
<dbReference type="SUPFAM" id="SSF52540">
    <property type="entry name" value="P-loop containing nucleoside triphosphate hydrolases"/>
    <property type="match status" value="1"/>
</dbReference>
<evidence type="ECO:0000259" key="13">
    <source>
        <dbReference type="PROSITE" id="PS51199"/>
    </source>
</evidence>
<keyword evidence="3" id="KW-0235">DNA replication</keyword>
<keyword evidence="6 14" id="KW-0347">Helicase</keyword>
<reference evidence="14" key="1">
    <citation type="submission" date="2014-09" db="EMBL/GenBank/DDBJ databases">
        <title>Genome sequence of the luminous mushroom Mycena chlorophos for searching fungal bioluminescence genes.</title>
        <authorList>
            <person name="Tanaka Y."/>
            <person name="Kasuga D."/>
            <person name="Oba Y."/>
            <person name="Hase S."/>
            <person name="Sato K."/>
            <person name="Oba Y."/>
            <person name="Sakakibara Y."/>
        </authorList>
    </citation>
    <scope>NUCLEOTIDE SEQUENCE</scope>
</reference>
<comment type="similarity">
    <text evidence="1">Belongs to the helicase family. DnaB subfamily.</text>
</comment>
<evidence type="ECO:0000256" key="1">
    <source>
        <dbReference type="ARBA" id="ARBA00008428"/>
    </source>
</evidence>
<dbReference type="EC" id="5.6.2.3" evidence="10"/>
<accession>A0ABQ0KXN4</accession>
<dbReference type="Pfam" id="PF00772">
    <property type="entry name" value="DnaB"/>
    <property type="match status" value="1"/>
</dbReference>
<sequence length="459" mass="50705">MRLPPHDLAAEQAVLGALMLDAGALDRIEFLAEGDFYRRDHRLIFRAVTELARGNQPCDAVTLADWFDLNGLGEMIGNSAYLLELADTTPGTANIQAYAEIVQEHSRLRQLIDVGTVLAEGAFGRASESRELVTSAADRLAALQQATQRGGLVPAVTPMRAYWAEVTARMQGGDQLLGLATPWNALNDRLGGFEPGTVIIIGARPSMGKSVFGLQLAGHCATHGKNVAVFTPEMTAKRCMARLVSCVGQIPFSFVRNPDSEPHHEECWPRMTSAMGVLNEASLQLDDTRGINIDQLMARARRAHKQRKLDLIVLDHMHDMALNPRAEQRHEYGRIVQGAKVLAGEMDIPVVVLAQLNRTVTGRANKRPTMSDLRESGEIEQKADVILFLHREEYYDKDTHLKGVVEVIPAKGRDLDISETIYLYNRFDQMRLDNYDGMPPEPPAAPVSQSGWGKTRSKP</sequence>
<keyword evidence="9" id="KW-0413">Isomerase</keyword>
<keyword evidence="5" id="KW-0378">Hydrolase</keyword>
<dbReference type="SMART" id="SM00382">
    <property type="entry name" value="AAA"/>
    <property type="match status" value="1"/>
</dbReference>
<keyword evidence="15" id="KW-1185">Reference proteome</keyword>
<evidence type="ECO:0000256" key="2">
    <source>
        <dbReference type="ARBA" id="ARBA00022515"/>
    </source>
</evidence>
<dbReference type="InterPro" id="IPR003593">
    <property type="entry name" value="AAA+_ATPase"/>
</dbReference>
<organism evidence="14 15">
    <name type="scientific">Mycena chlorophos</name>
    <name type="common">Agaric fungus</name>
    <name type="synonym">Agaricus chlorophos</name>
    <dbReference type="NCBI Taxonomy" id="658473"/>
    <lineage>
        <taxon>Eukaryota</taxon>
        <taxon>Fungi</taxon>
        <taxon>Dikarya</taxon>
        <taxon>Basidiomycota</taxon>
        <taxon>Agaricomycotina</taxon>
        <taxon>Agaricomycetes</taxon>
        <taxon>Agaricomycetidae</taxon>
        <taxon>Agaricales</taxon>
        <taxon>Marasmiineae</taxon>
        <taxon>Mycenaceae</taxon>
        <taxon>Mycena</taxon>
    </lineage>
</organism>
<feature type="region of interest" description="Disordered" evidence="12">
    <location>
        <begin position="434"/>
        <end position="459"/>
    </location>
</feature>
<evidence type="ECO:0000256" key="8">
    <source>
        <dbReference type="ARBA" id="ARBA00023125"/>
    </source>
</evidence>
<dbReference type="Gene3D" id="1.10.860.10">
    <property type="entry name" value="DNAb Helicase, Chain A"/>
    <property type="match status" value="1"/>
</dbReference>
<evidence type="ECO:0000313" key="15">
    <source>
        <dbReference type="Proteomes" id="UP000815677"/>
    </source>
</evidence>
<evidence type="ECO:0000256" key="10">
    <source>
        <dbReference type="ARBA" id="ARBA00044969"/>
    </source>
</evidence>
<evidence type="ECO:0000313" key="14">
    <source>
        <dbReference type="EMBL" id="GAT43708.1"/>
    </source>
</evidence>
<feature type="domain" description="SF4 helicase" evidence="13">
    <location>
        <begin position="172"/>
        <end position="439"/>
    </location>
</feature>
<dbReference type="InterPro" id="IPR016136">
    <property type="entry name" value="DNA_helicase_N/primase_C"/>
</dbReference>
<evidence type="ECO:0000256" key="12">
    <source>
        <dbReference type="SAM" id="MobiDB-lite"/>
    </source>
</evidence>
<protein>
    <recommendedName>
        <fullName evidence="10">DNA 5'-3' helicase</fullName>
        <ecNumber evidence="10">5.6.2.3</ecNumber>
    </recommendedName>
</protein>
<dbReference type="Gene3D" id="3.40.50.300">
    <property type="entry name" value="P-loop containing nucleotide triphosphate hydrolases"/>
    <property type="match status" value="1"/>
</dbReference>
<keyword evidence="4" id="KW-0547">Nucleotide-binding</keyword>
<dbReference type="CDD" id="cd00984">
    <property type="entry name" value="DnaB_C"/>
    <property type="match status" value="1"/>
</dbReference>
<dbReference type="InterPro" id="IPR036185">
    <property type="entry name" value="DNA_heli_DnaB-like_N_sf"/>
</dbReference>
<evidence type="ECO:0000256" key="6">
    <source>
        <dbReference type="ARBA" id="ARBA00022806"/>
    </source>
</evidence>
<dbReference type="Proteomes" id="UP000815677">
    <property type="component" value="Unassembled WGS sequence"/>
</dbReference>
<keyword evidence="8" id="KW-0238">DNA-binding</keyword>
<dbReference type="InterPro" id="IPR027417">
    <property type="entry name" value="P-loop_NTPase"/>
</dbReference>
<evidence type="ECO:0000256" key="9">
    <source>
        <dbReference type="ARBA" id="ARBA00023235"/>
    </source>
</evidence>
<dbReference type="GO" id="GO:0004386">
    <property type="term" value="F:helicase activity"/>
    <property type="evidence" value="ECO:0007669"/>
    <property type="project" value="UniProtKB-KW"/>
</dbReference>
<comment type="catalytic activity">
    <reaction evidence="11">
        <text>ATP + H2O = ADP + phosphate + H(+)</text>
        <dbReference type="Rhea" id="RHEA:13065"/>
        <dbReference type="ChEBI" id="CHEBI:15377"/>
        <dbReference type="ChEBI" id="CHEBI:15378"/>
        <dbReference type="ChEBI" id="CHEBI:30616"/>
        <dbReference type="ChEBI" id="CHEBI:43474"/>
        <dbReference type="ChEBI" id="CHEBI:456216"/>
        <dbReference type="EC" id="5.6.2.3"/>
    </reaction>
</comment>
<dbReference type="InterPro" id="IPR007693">
    <property type="entry name" value="DNA_helicase_DnaB-like_N"/>
</dbReference>
<dbReference type="Pfam" id="PF03796">
    <property type="entry name" value="DnaB_C"/>
    <property type="match status" value="1"/>
</dbReference>
<evidence type="ECO:0000256" key="5">
    <source>
        <dbReference type="ARBA" id="ARBA00022801"/>
    </source>
</evidence>
<evidence type="ECO:0000256" key="4">
    <source>
        <dbReference type="ARBA" id="ARBA00022741"/>
    </source>
</evidence>
<name>A0ABQ0KXN4_MYCCL</name>
<gene>
    <name evidence="14" type="ORF">MCHLO_01378</name>
</gene>
<dbReference type="InterPro" id="IPR007694">
    <property type="entry name" value="DNA_helicase_DnaB-like_C"/>
</dbReference>
<evidence type="ECO:0000256" key="7">
    <source>
        <dbReference type="ARBA" id="ARBA00022840"/>
    </source>
</evidence>
<dbReference type="EMBL" id="DF839222">
    <property type="protein sequence ID" value="GAT43708.1"/>
    <property type="molecule type" value="Genomic_DNA"/>
</dbReference>
<evidence type="ECO:0000256" key="11">
    <source>
        <dbReference type="ARBA" id="ARBA00048954"/>
    </source>
</evidence>
<dbReference type="PANTHER" id="PTHR30153:SF2">
    <property type="entry name" value="REPLICATIVE DNA HELICASE"/>
    <property type="match status" value="1"/>
</dbReference>